<feature type="compositionally biased region" description="Low complexity" evidence="1">
    <location>
        <begin position="7"/>
        <end position="28"/>
    </location>
</feature>
<evidence type="ECO:0000313" key="2">
    <source>
        <dbReference type="EMBL" id="KAK6993199.1"/>
    </source>
</evidence>
<dbReference type="AlphaFoldDB" id="A0AAV9ZWH2"/>
<feature type="compositionally biased region" description="Polar residues" evidence="1">
    <location>
        <begin position="146"/>
        <end position="162"/>
    </location>
</feature>
<comment type="caution">
    <text evidence="2">The sequence shown here is derived from an EMBL/GenBank/DDBJ whole genome shotgun (WGS) entry which is preliminary data.</text>
</comment>
<evidence type="ECO:0000313" key="3">
    <source>
        <dbReference type="Proteomes" id="UP001362999"/>
    </source>
</evidence>
<protein>
    <submittedName>
        <fullName evidence="2">Uncharacterized protein</fullName>
    </submittedName>
</protein>
<accession>A0AAV9ZWH2</accession>
<feature type="region of interest" description="Disordered" evidence="1">
    <location>
        <begin position="1"/>
        <end position="28"/>
    </location>
</feature>
<dbReference type="EMBL" id="JAWWNJ010000103">
    <property type="protein sequence ID" value="KAK6993199.1"/>
    <property type="molecule type" value="Genomic_DNA"/>
</dbReference>
<proteinExistence type="predicted"/>
<reference evidence="2 3" key="1">
    <citation type="journal article" date="2024" name="J Genomics">
        <title>Draft genome sequencing and assembly of Favolaschia claudopus CIRM-BRFM 2984 isolated from oak limbs.</title>
        <authorList>
            <person name="Navarro D."/>
            <person name="Drula E."/>
            <person name="Chaduli D."/>
            <person name="Cazenave R."/>
            <person name="Ahrendt S."/>
            <person name="Wang J."/>
            <person name="Lipzen A."/>
            <person name="Daum C."/>
            <person name="Barry K."/>
            <person name="Grigoriev I.V."/>
            <person name="Favel A."/>
            <person name="Rosso M.N."/>
            <person name="Martin F."/>
        </authorList>
    </citation>
    <scope>NUCLEOTIDE SEQUENCE [LARGE SCALE GENOMIC DNA]</scope>
    <source>
        <strain evidence="2 3">CIRM-BRFM 2984</strain>
    </source>
</reference>
<feature type="region of interest" description="Disordered" evidence="1">
    <location>
        <begin position="117"/>
        <end position="162"/>
    </location>
</feature>
<keyword evidence="3" id="KW-1185">Reference proteome</keyword>
<organism evidence="2 3">
    <name type="scientific">Favolaschia claudopus</name>
    <dbReference type="NCBI Taxonomy" id="2862362"/>
    <lineage>
        <taxon>Eukaryota</taxon>
        <taxon>Fungi</taxon>
        <taxon>Dikarya</taxon>
        <taxon>Basidiomycota</taxon>
        <taxon>Agaricomycotina</taxon>
        <taxon>Agaricomycetes</taxon>
        <taxon>Agaricomycetidae</taxon>
        <taxon>Agaricales</taxon>
        <taxon>Marasmiineae</taxon>
        <taxon>Mycenaceae</taxon>
        <taxon>Favolaschia</taxon>
    </lineage>
</organism>
<sequence>MADQRSRSGGSSGKSTRSTQTSGYAARRRSVSASSLSCSEAAYIHFDVTSSSGLSSVEYGELLPSKGGGVRRRTLHFTPSISANASRYDGLLDYTCRPGRDIFSPINFADENLNGTQSIPSSQSTYISDGEGMRLHGETPALPCQPSKSSNPLQLSTSRSPQSQQFGNIPSHFWPPILIYQQYVDCRVLLFIVSAVARLQDQLLPPNAVVFMPEQQATVVFRTSPPAQTSPTQSTFTDLSYILNHPPRLVPLTYVSPPKHITPPLDEAFEASTPDLLPYL</sequence>
<name>A0AAV9ZWH2_9AGAR</name>
<gene>
    <name evidence="2" type="ORF">R3P38DRAFT_3223811</name>
</gene>
<dbReference type="Proteomes" id="UP001362999">
    <property type="component" value="Unassembled WGS sequence"/>
</dbReference>
<feature type="compositionally biased region" description="Polar residues" evidence="1">
    <location>
        <begin position="117"/>
        <end position="127"/>
    </location>
</feature>
<evidence type="ECO:0000256" key="1">
    <source>
        <dbReference type="SAM" id="MobiDB-lite"/>
    </source>
</evidence>